<accession>A0A4U8W5K9</accession>
<evidence type="ECO:0000259" key="1">
    <source>
        <dbReference type="PROSITE" id="PS51725"/>
    </source>
</evidence>
<dbReference type="InterPro" id="IPR011008">
    <property type="entry name" value="Dimeric_a/b-barrel"/>
</dbReference>
<reference evidence="2 3" key="1">
    <citation type="submission" date="2019-02" db="EMBL/GenBank/DDBJ databases">
        <authorList>
            <consortium name="Pathogen Informatics"/>
        </authorList>
    </citation>
    <scope>NUCLEOTIDE SEQUENCE [LARGE SCALE GENOMIC DNA]</scope>
    <source>
        <strain evidence="2 3">3012STDY6756504</strain>
    </source>
</reference>
<keyword evidence="2" id="KW-0503">Monooxygenase</keyword>
<protein>
    <submittedName>
        <fullName evidence="2">Antibiotic biosynthesis monooxygenase</fullName>
    </submittedName>
</protein>
<dbReference type="InterPro" id="IPR007138">
    <property type="entry name" value="ABM_dom"/>
</dbReference>
<dbReference type="SUPFAM" id="SSF54909">
    <property type="entry name" value="Dimeric alpha+beta barrel"/>
    <property type="match status" value="1"/>
</dbReference>
<dbReference type="AlphaFoldDB" id="A0A4U8W5K9"/>
<dbReference type="EMBL" id="LR215973">
    <property type="protein sequence ID" value="VFB01213.1"/>
    <property type="molecule type" value="Genomic_DNA"/>
</dbReference>
<evidence type="ECO:0000313" key="3">
    <source>
        <dbReference type="Proteomes" id="UP000290439"/>
    </source>
</evidence>
<dbReference type="GO" id="GO:0004497">
    <property type="term" value="F:monooxygenase activity"/>
    <property type="evidence" value="ECO:0007669"/>
    <property type="project" value="UniProtKB-KW"/>
</dbReference>
<dbReference type="PROSITE" id="PS51725">
    <property type="entry name" value="ABM"/>
    <property type="match status" value="1"/>
</dbReference>
<sequence length="116" mass="13028">MAPGLLGYHDERVAMTTNEPVSLYGFLTPKAGHSEALRALLVELVEPSRGHNGNLAYHLHEQQDGRFFLYEVWRTQDDLDRHNATPLLQRFLEAVPRHLAAAPEPLPGKMLSSYPA</sequence>
<organism evidence="2 3">
    <name type="scientific">Nocardia cyriacigeorgica</name>
    <dbReference type="NCBI Taxonomy" id="135487"/>
    <lineage>
        <taxon>Bacteria</taxon>
        <taxon>Bacillati</taxon>
        <taxon>Actinomycetota</taxon>
        <taxon>Actinomycetes</taxon>
        <taxon>Mycobacteriales</taxon>
        <taxon>Nocardiaceae</taxon>
        <taxon>Nocardia</taxon>
    </lineage>
</organism>
<name>A0A4U8W5K9_9NOCA</name>
<dbReference type="Pfam" id="PF03992">
    <property type="entry name" value="ABM"/>
    <property type="match status" value="1"/>
</dbReference>
<evidence type="ECO:0000313" key="2">
    <source>
        <dbReference type="EMBL" id="VFB01213.1"/>
    </source>
</evidence>
<dbReference type="Gene3D" id="3.30.70.100">
    <property type="match status" value="1"/>
</dbReference>
<keyword evidence="2" id="KW-0560">Oxidoreductase</keyword>
<gene>
    <name evidence="2" type="ORF">NCTC10797_05030</name>
</gene>
<dbReference type="Proteomes" id="UP000290439">
    <property type="component" value="Chromosome"/>
</dbReference>
<proteinExistence type="predicted"/>
<feature type="domain" description="ABM" evidence="1">
    <location>
        <begin position="21"/>
        <end position="110"/>
    </location>
</feature>